<reference evidence="2" key="1">
    <citation type="submission" date="2016-07" db="EMBL/GenBank/DDBJ databases">
        <title>Microvirga ossetica sp. nov. a new species of rhizobia isolated from root nodules of the legume species Vicia alpestris Steven originated from North Ossetia region in the Caucasus.</title>
        <authorList>
            <person name="Safronova V.I."/>
            <person name="Kuznetsova I.G."/>
            <person name="Sazanova A.L."/>
            <person name="Belimov A."/>
            <person name="Andronov E."/>
            <person name="Osledkin Y.S."/>
            <person name="Onishchuk O.P."/>
            <person name="Kurchak O.N."/>
            <person name="Shaposhnikov A.I."/>
            <person name="Willems A."/>
            <person name="Tikhonovich I.A."/>
        </authorList>
    </citation>
    <scope>NUCLEOTIDE SEQUENCE [LARGE SCALE GENOMIC DNA]</scope>
    <source>
        <strain evidence="2">V5/3M</strain>
    </source>
</reference>
<evidence type="ECO:0000259" key="1">
    <source>
        <dbReference type="Pfam" id="PF07883"/>
    </source>
</evidence>
<dbReference type="SUPFAM" id="SSF51182">
    <property type="entry name" value="RmlC-like cupins"/>
    <property type="match status" value="1"/>
</dbReference>
<feature type="domain" description="Cupin type-2" evidence="1">
    <location>
        <begin position="41"/>
        <end position="101"/>
    </location>
</feature>
<proteinExistence type="predicted"/>
<dbReference type="EMBL" id="CP016616">
    <property type="protein sequence ID" value="ANY78100.1"/>
    <property type="molecule type" value="Genomic_DNA"/>
</dbReference>
<dbReference type="RefSeq" id="WP_099509092.1">
    <property type="nucleotide sequence ID" value="NZ_CP016616.1"/>
</dbReference>
<name>A0A1B2EDP6_9HYPH</name>
<dbReference type="InterPro" id="IPR011051">
    <property type="entry name" value="RmlC_Cupin_sf"/>
</dbReference>
<dbReference type="KEGG" id="moc:BB934_07515"/>
<accession>A0A1B2EDP6</accession>
<organism evidence="2">
    <name type="scientific">Microvirga ossetica</name>
    <dbReference type="NCBI Taxonomy" id="1882682"/>
    <lineage>
        <taxon>Bacteria</taxon>
        <taxon>Pseudomonadati</taxon>
        <taxon>Pseudomonadota</taxon>
        <taxon>Alphaproteobacteria</taxon>
        <taxon>Hyphomicrobiales</taxon>
        <taxon>Methylobacteriaceae</taxon>
        <taxon>Microvirga</taxon>
    </lineage>
</organism>
<protein>
    <submittedName>
        <fullName evidence="2">Cupin</fullName>
    </submittedName>
</protein>
<gene>
    <name evidence="2" type="ORF">BB934_07515</name>
</gene>
<dbReference type="Pfam" id="PF07883">
    <property type="entry name" value="Cupin_2"/>
    <property type="match status" value="1"/>
</dbReference>
<dbReference type="OrthoDB" id="6058at2"/>
<dbReference type="PANTHER" id="PTHR36440:SF1">
    <property type="entry name" value="PUTATIVE (AFU_ORTHOLOGUE AFUA_8G07350)-RELATED"/>
    <property type="match status" value="1"/>
</dbReference>
<sequence length="132" mass="14400">MHIVDHAGQEREQWRPGVTTRMRVSAMAGAAQLCVFEQWCDPGCGAPTHLHAVEEILTVLEGRAEVWVGDEHAPVTVGQSVIVPAGHPHGFRNIGETTLHMEAVLAAPIFEAACSDLQETRRCWFPGEGKPL</sequence>
<dbReference type="PANTHER" id="PTHR36440">
    <property type="entry name" value="PUTATIVE (AFU_ORTHOLOGUE AFUA_8G07350)-RELATED"/>
    <property type="match status" value="1"/>
</dbReference>
<dbReference type="InterPro" id="IPR013096">
    <property type="entry name" value="Cupin_2"/>
</dbReference>
<dbReference type="Gene3D" id="2.60.120.10">
    <property type="entry name" value="Jelly Rolls"/>
    <property type="match status" value="1"/>
</dbReference>
<evidence type="ECO:0000313" key="2">
    <source>
        <dbReference type="EMBL" id="ANY78100.1"/>
    </source>
</evidence>
<dbReference type="AlphaFoldDB" id="A0A1B2EDP6"/>
<dbReference type="InterPro" id="IPR053146">
    <property type="entry name" value="QDO-like"/>
</dbReference>
<dbReference type="InterPro" id="IPR014710">
    <property type="entry name" value="RmlC-like_jellyroll"/>
</dbReference>